<organism evidence="6 7">
    <name type="scientific">Adlercreutzia wanghongyangiae</name>
    <dbReference type="NCBI Taxonomy" id="3111451"/>
    <lineage>
        <taxon>Bacteria</taxon>
        <taxon>Bacillati</taxon>
        <taxon>Actinomycetota</taxon>
        <taxon>Coriobacteriia</taxon>
        <taxon>Eggerthellales</taxon>
        <taxon>Eggerthellaceae</taxon>
        <taxon>Adlercreutzia</taxon>
    </lineage>
</organism>
<keyword evidence="1" id="KW-0004">4Fe-4S</keyword>
<proteinExistence type="predicted"/>
<comment type="caution">
    <text evidence="6">The sequence shown here is derived from an EMBL/GenBank/DDBJ whole genome shotgun (WGS) entry which is preliminary data.</text>
</comment>
<evidence type="ECO:0000256" key="3">
    <source>
        <dbReference type="ARBA" id="ARBA00023004"/>
    </source>
</evidence>
<dbReference type="Gene3D" id="3.30.70.20">
    <property type="match status" value="2"/>
</dbReference>
<evidence type="ECO:0000256" key="2">
    <source>
        <dbReference type="ARBA" id="ARBA00022723"/>
    </source>
</evidence>
<evidence type="ECO:0000313" key="7">
    <source>
        <dbReference type="Proteomes" id="UP001349994"/>
    </source>
</evidence>
<evidence type="ECO:0000256" key="1">
    <source>
        <dbReference type="ARBA" id="ARBA00022485"/>
    </source>
</evidence>
<dbReference type="PANTHER" id="PTHR43177:SF3">
    <property type="entry name" value="PROTEIN NRFC HOMOLOG"/>
    <property type="match status" value="1"/>
</dbReference>
<dbReference type="CDD" id="cd10551">
    <property type="entry name" value="PsrB"/>
    <property type="match status" value="1"/>
</dbReference>
<evidence type="ECO:0000256" key="4">
    <source>
        <dbReference type="ARBA" id="ARBA00023014"/>
    </source>
</evidence>
<keyword evidence="7" id="KW-1185">Reference proteome</keyword>
<accession>A0ABU6IJS8</accession>
<reference evidence="6 7" key="1">
    <citation type="submission" date="2024-01" db="EMBL/GenBank/DDBJ databases">
        <title>novel species in genus Adlercreutzia.</title>
        <authorList>
            <person name="Liu X."/>
        </authorList>
    </citation>
    <scope>NUCLEOTIDE SEQUENCE [LARGE SCALE GENOMIC DNA]</scope>
    <source>
        <strain evidence="6 7">R7</strain>
    </source>
</reference>
<dbReference type="PANTHER" id="PTHR43177">
    <property type="entry name" value="PROTEIN NRFC"/>
    <property type="match status" value="1"/>
</dbReference>
<keyword evidence="3" id="KW-0408">Iron</keyword>
<dbReference type="InterPro" id="IPR050954">
    <property type="entry name" value="ET_IronSulfur_Cluster-Binding"/>
</dbReference>
<dbReference type="PROSITE" id="PS00198">
    <property type="entry name" value="4FE4S_FER_1"/>
    <property type="match status" value="1"/>
</dbReference>
<keyword evidence="4" id="KW-0411">Iron-sulfur</keyword>
<dbReference type="Pfam" id="PF13247">
    <property type="entry name" value="Fer4_11"/>
    <property type="match status" value="2"/>
</dbReference>
<name>A0ABU6IJS8_9ACTN</name>
<dbReference type="SUPFAM" id="SSF54862">
    <property type="entry name" value="4Fe-4S ferredoxins"/>
    <property type="match status" value="1"/>
</dbReference>
<gene>
    <name evidence="6" type="ORF">VIN30_09720</name>
</gene>
<feature type="domain" description="4Fe-4S ferredoxin-type" evidence="5">
    <location>
        <begin position="70"/>
        <end position="101"/>
    </location>
</feature>
<sequence length="221" mass="23771">MTNYGMAIDLKRCFGCQTCAAACKTANNLPKDIAYNVVYTKNNGDYSNFGTAVVRGARANDNAGGAFPDCVLSYLPVQCQHCANPACVEVCPTGASAKDPDTGIVSIDDELCIGCESCIQACPYEGVRTPISDDVDYYLDVVLGEHDAPAHEVGSVEKCTFCKNLIDRGEKPACMVLCPGRARYWGDLDDPESEVSKAIAGRESFFLREEAGTSPSVFYLK</sequence>
<protein>
    <submittedName>
        <fullName evidence="6">4Fe-4S dicluster domain-containing protein</fullName>
    </submittedName>
</protein>
<feature type="domain" description="4Fe-4S ferredoxin-type" evidence="5">
    <location>
        <begin position="4"/>
        <end position="32"/>
    </location>
</feature>
<dbReference type="EMBL" id="JAYMFF010000020">
    <property type="protein sequence ID" value="MEC4176723.1"/>
    <property type="molecule type" value="Genomic_DNA"/>
</dbReference>
<dbReference type="PROSITE" id="PS51379">
    <property type="entry name" value="4FE4S_FER_2"/>
    <property type="match status" value="3"/>
</dbReference>
<dbReference type="RefSeq" id="WP_338211204.1">
    <property type="nucleotide sequence ID" value="NZ_JAYMFF010000020.1"/>
</dbReference>
<keyword evidence="2" id="KW-0479">Metal-binding</keyword>
<evidence type="ECO:0000259" key="5">
    <source>
        <dbReference type="PROSITE" id="PS51379"/>
    </source>
</evidence>
<dbReference type="InterPro" id="IPR017900">
    <property type="entry name" value="4Fe4S_Fe_S_CS"/>
</dbReference>
<evidence type="ECO:0000313" key="6">
    <source>
        <dbReference type="EMBL" id="MEC4176723.1"/>
    </source>
</evidence>
<dbReference type="InterPro" id="IPR017896">
    <property type="entry name" value="4Fe4S_Fe-S-bd"/>
</dbReference>
<feature type="domain" description="4Fe-4S ferredoxin-type" evidence="5">
    <location>
        <begin position="103"/>
        <end position="133"/>
    </location>
</feature>
<dbReference type="Proteomes" id="UP001349994">
    <property type="component" value="Unassembled WGS sequence"/>
</dbReference>